<keyword evidence="1" id="KW-0812">Transmembrane</keyword>
<dbReference type="Gene3D" id="3.50.50.60">
    <property type="entry name" value="FAD/NAD(P)-binding domain"/>
    <property type="match status" value="1"/>
</dbReference>
<evidence type="ECO:0000313" key="4">
    <source>
        <dbReference type="Proteomes" id="UP000321436"/>
    </source>
</evidence>
<dbReference type="GO" id="GO:0071949">
    <property type="term" value="F:FAD binding"/>
    <property type="evidence" value="ECO:0007669"/>
    <property type="project" value="InterPro"/>
</dbReference>
<dbReference type="Pfam" id="PF01494">
    <property type="entry name" value="FAD_binding_3"/>
    <property type="match status" value="1"/>
</dbReference>
<sequence>MLHHRTVKEQYEQAAARDQLKILIVGAGIAGVTAAQLLRKDGQYPVLIERHAGNSHPGYMLALMPMVDSALNDLGVRDEYRENSTALKSYGFHGHKGKLIREDSMSAILDRYGDYRGIARGELLDVLTLGGCDVAFDTTVTRIAEMDGGTQVTFQSKDETRQFAFDLVIIADGIHSSTRKLVMGDLPVDIVNTKWGGWVVWAPEDDNMGLGEELWGAGFFYGVYPVKGKLGVFLGGAIDDTQKGPAKFVSEVQKKLTVINPRMQSCLNEVAQTPDAFFWSLDDCRCLQWAFGNTILLGDAAAGFLPTAGIGAGMAIESAWVLSRMLRYADGGNTGALLKAYEKAQRPRVEAAQKTSRGLAKIMFRQSRLLAALRDLSMRLVSVEMALGPIQKLVADRPDPDSLAKRALEK</sequence>
<reference evidence="3 4" key="1">
    <citation type="submission" date="2019-07" db="EMBL/GenBank/DDBJ databases">
        <title>Whole genome shotgun sequence of Chitinophaga cymbidii NBRC 109752.</title>
        <authorList>
            <person name="Hosoyama A."/>
            <person name="Uohara A."/>
            <person name="Ohji S."/>
            <person name="Ichikawa N."/>
        </authorList>
    </citation>
    <scope>NUCLEOTIDE SEQUENCE [LARGE SCALE GENOMIC DNA]</scope>
    <source>
        <strain evidence="3 4">NBRC 109752</strain>
    </source>
</reference>
<proteinExistence type="predicted"/>
<dbReference type="InterPro" id="IPR036188">
    <property type="entry name" value="FAD/NAD-bd_sf"/>
</dbReference>
<dbReference type="EMBL" id="BKAU01000005">
    <property type="protein sequence ID" value="GEP98052.1"/>
    <property type="molecule type" value="Genomic_DNA"/>
</dbReference>
<dbReference type="PANTHER" id="PTHR46865">
    <property type="entry name" value="OXIDOREDUCTASE-RELATED"/>
    <property type="match status" value="1"/>
</dbReference>
<comment type="caution">
    <text evidence="3">The sequence shown here is derived from an EMBL/GenBank/DDBJ whole genome shotgun (WGS) entry which is preliminary data.</text>
</comment>
<keyword evidence="4" id="KW-1185">Reference proteome</keyword>
<feature type="domain" description="FAD-binding" evidence="2">
    <location>
        <begin position="21"/>
        <end position="353"/>
    </location>
</feature>
<evidence type="ECO:0000259" key="2">
    <source>
        <dbReference type="Pfam" id="PF01494"/>
    </source>
</evidence>
<evidence type="ECO:0000313" key="3">
    <source>
        <dbReference type="EMBL" id="GEP98052.1"/>
    </source>
</evidence>
<dbReference type="PANTHER" id="PTHR46865:SF8">
    <property type="entry name" value="POSSIBLE OXIDOREDUCTASE"/>
    <property type="match status" value="1"/>
</dbReference>
<dbReference type="RefSeq" id="WP_146866216.1">
    <property type="nucleotide sequence ID" value="NZ_BKAU01000005.1"/>
</dbReference>
<name>A0A512RQT4_9BACT</name>
<gene>
    <name evidence="3" type="ORF">CCY01nite_43120</name>
</gene>
<dbReference type="AlphaFoldDB" id="A0A512RQT4"/>
<accession>A0A512RQT4</accession>
<keyword evidence="1" id="KW-1133">Transmembrane helix</keyword>
<feature type="transmembrane region" description="Helical" evidence="1">
    <location>
        <begin position="20"/>
        <end position="38"/>
    </location>
</feature>
<dbReference type="InterPro" id="IPR002938">
    <property type="entry name" value="FAD-bd"/>
</dbReference>
<dbReference type="Proteomes" id="UP000321436">
    <property type="component" value="Unassembled WGS sequence"/>
</dbReference>
<evidence type="ECO:0000256" key="1">
    <source>
        <dbReference type="SAM" id="Phobius"/>
    </source>
</evidence>
<organism evidence="3 4">
    <name type="scientific">Chitinophaga cymbidii</name>
    <dbReference type="NCBI Taxonomy" id="1096750"/>
    <lineage>
        <taxon>Bacteria</taxon>
        <taxon>Pseudomonadati</taxon>
        <taxon>Bacteroidota</taxon>
        <taxon>Chitinophagia</taxon>
        <taxon>Chitinophagales</taxon>
        <taxon>Chitinophagaceae</taxon>
        <taxon>Chitinophaga</taxon>
    </lineage>
</organism>
<dbReference type="OrthoDB" id="9766816at2"/>
<dbReference type="PRINTS" id="PR00420">
    <property type="entry name" value="RNGMNOXGNASE"/>
</dbReference>
<dbReference type="SUPFAM" id="SSF51905">
    <property type="entry name" value="FAD/NAD(P)-binding domain"/>
    <property type="match status" value="1"/>
</dbReference>
<protein>
    <submittedName>
        <fullName evidence="3">FAD-dependent oxidoreductase</fullName>
    </submittedName>
</protein>
<dbReference type="InterPro" id="IPR051704">
    <property type="entry name" value="FAD_aromatic-hydroxylase"/>
</dbReference>
<keyword evidence="1" id="KW-0472">Membrane</keyword>